<dbReference type="Proteomes" id="UP000218598">
    <property type="component" value="Unassembled WGS sequence"/>
</dbReference>
<evidence type="ECO:0000313" key="2">
    <source>
        <dbReference type="Proteomes" id="UP000218598"/>
    </source>
</evidence>
<dbReference type="RefSeq" id="WP_096197099.1">
    <property type="nucleotide sequence ID" value="NZ_JBQCXU010000147.1"/>
</dbReference>
<gene>
    <name evidence="1" type="ORF">CIK66_09415</name>
</gene>
<dbReference type="Gene3D" id="3.40.190.10">
    <property type="entry name" value="Periplasmic binding protein-like II"/>
    <property type="match status" value="2"/>
</dbReference>
<sequence length="329" mass="35378">MADVIMSGVGWTPPFAHKKILAELPGDYVDGLGLDEALLGSCRYDDKYYSLPIGMDLRFVVYNKEMFAAKGITEAPTTLDELAEISNELTGDGVVGIDLLTKNIRQAWIHLLYAFGGTLFSEDGLTPTLQEEPGAQATQWILDLMDTGAIDYDLQAAEGQPTPFMQGTAAMQLVSTADWITWEDMTPELAEKDAAGMFLLPGGNDNDPVMFQGGTMISVGQQSKNQDAAAALVKHLMTPEMLAAGNAATGKVPPTPDIPDTPEITKNYLTDFALQHLDKAGAAEGGSPAWMEIRGNLQPLIEACLTGQSDVQTMLDDMKALCDDAISRI</sequence>
<dbReference type="SUPFAM" id="SSF53850">
    <property type="entry name" value="Periplasmic binding protein-like II"/>
    <property type="match status" value="1"/>
</dbReference>
<accession>A0A2A3YJQ4</accession>
<proteinExistence type="predicted"/>
<reference evidence="1 2" key="1">
    <citation type="journal article" date="2017" name="Elife">
        <title>Extensive horizontal gene transfer in cheese-associated bacteria.</title>
        <authorList>
            <person name="Bonham K.S."/>
            <person name="Wolfe B.E."/>
            <person name="Dutton R.J."/>
        </authorList>
    </citation>
    <scope>NUCLEOTIDE SEQUENCE [LARGE SCALE GENOMIC DNA]</scope>
    <source>
        <strain evidence="1 2">341_9</strain>
    </source>
</reference>
<dbReference type="OrthoDB" id="8663148at2"/>
<dbReference type="InterPro" id="IPR050490">
    <property type="entry name" value="Bact_solute-bd_prot1"/>
</dbReference>
<organism evidence="1 2">
    <name type="scientific">Brachybacterium alimentarium</name>
    <dbReference type="NCBI Taxonomy" id="47845"/>
    <lineage>
        <taxon>Bacteria</taxon>
        <taxon>Bacillati</taxon>
        <taxon>Actinomycetota</taxon>
        <taxon>Actinomycetes</taxon>
        <taxon>Micrococcales</taxon>
        <taxon>Dermabacteraceae</taxon>
        <taxon>Brachybacterium</taxon>
    </lineage>
</organism>
<dbReference type="Pfam" id="PF13416">
    <property type="entry name" value="SBP_bac_8"/>
    <property type="match status" value="1"/>
</dbReference>
<evidence type="ECO:0000313" key="1">
    <source>
        <dbReference type="EMBL" id="PCC39459.1"/>
    </source>
</evidence>
<name>A0A2A3YJQ4_9MICO</name>
<evidence type="ECO:0008006" key="3">
    <source>
        <dbReference type="Google" id="ProtNLM"/>
    </source>
</evidence>
<dbReference type="InterPro" id="IPR006059">
    <property type="entry name" value="SBP"/>
</dbReference>
<dbReference type="PANTHER" id="PTHR43649">
    <property type="entry name" value="ARABINOSE-BINDING PROTEIN-RELATED"/>
    <property type="match status" value="1"/>
</dbReference>
<dbReference type="EMBL" id="NRGR01000015">
    <property type="protein sequence ID" value="PCC39459.1"/>
    <property type="molecule type" value="Genomic_DNA"/>
</dbReference>
<dbReference type="AlphaFoldDB" id="A0A2A3YJQ4"/>
<keyword evidence="2" id="KW-1185">Reference proteome</keyword>
<protein>
    <recommendedName>
        <fullName evidence="3">Sugar ABC transporter substrate-binding protein</fullName>
    </recommendedName>
</protein>
<dbReference type="PANTHER" id="PTHR43649:SF12">
    <property type="entry name" value="DIACETYLCHITOBIOSE BINDING PROTEIN DASA"/>
    <property type="match status" value="1"/>
</dbReference>
<comment type="caution">
    <text evidence="1">The sequence shown here is derived from an EMBL/GenBank/DDBJ whole genome shotgun (WGS) entry which is preliminary data.</text>
</comment>